<comment type="caution">
    <text evidence="3">The sequence shown here is derived from an EMBL/GenBank/DDBJ whole genome shotgun (WGS) entry which is preliminary data.</text>
</comment>
<dbReference type="Proteomes" id="UP000286561">
    <property type="component" value="Unassembled WGS sequence"/>
</dbReference>
<name>A0A413Q0I0_9FIRM</name>
<protein>
    <submittedName>
        <fullName evidence="3">DUF4430 domain-containing protein</fullName>
    </submittedName>
</protein>
<feature type="compositionally biased region" description="Low complexity" evidence="1">
    <location>
        <begin position="36"/>
        <end position="76"/>
    </location>
</feature>
<evidence type="ECO:0000256" key="1">
    <source>
        <dbReference type="SAM" id="MobiDB-lite"/>
    </source>
</evidence>
<evidence type="ECO:0000313" key="3">
    <source>
        <dbReference type="EMBL" id="RGZ85434.1"/>
    </source>
</evidence>
<feature type="compositionally biased region" description="Polar residues" evidence="1">
    <location>
        <begin position="20"/>
        <end position="35"/>
    </location>
</feature>
<dbReference type="AlphaFoldDB" id="A0A413Q0I0"/>
<sequence length="224" mass="23676">MSVTSLDGDCYIIGGITEQQNKGAASANKAENGTTNSEAEGSDESGNSGENSYNEEGSSGSGDVSDGGASSSGSSGKQDVANDEEVSGSSHMCTISISCATILNNMSDLKSGKEEFVPSDGWILAASEVEFTEGESVHDVLQRVCKDAGIQMESSFTPAYNSAYVEGINNLYEFDCGQLSGWMYNVNGWFPNYGCSKYTVQDGDVINWVYTCNLGKDVGDNSMY</sequence>
<evidence type="ECO:0000259" key="2">
    <source>
        <dbReference type="Pfam" id="PF14478"/>
    </source>
</evidence>
<proteinExistence type="predicted"/>
<organism evidence="3 4">
    <name type="scientific">Anaerobutyricum hallii</name>
    <dbReference type="NCBI Taxonomy" id="39488"/>
    <lineage>
        <taxon>Bacteria</taxon>
        <taxon>Bacillati</taxon>
        <taxon>Bacillota</taxon>
        <taxon>Clostridia</taxon>
        <taxon>Lachnospirales</taxon>
        <taxon>Lachnospiraceae</taxon>
        <taxon>Anaerobutyricum</taxon>
    </lineage>
</organism>
<evidence type="ECO:0000313" key="4">
    <source>
        <dbReference type="Proteomes" id="UP000286561"/>
    </source>
</evidence>
<accession>A0A413Q0I0</accession>
<feature type="region of interest" description="Disordered" evidence="1">
    <location>
        <begin position="20"/>
        <end position="87"/>
    </location>
</feature>
<feature type="domain" description="Transcobalamin-like C-terminal" evidence="2">
    <location>
        <begin position="134"/>
        <end position="211"/>
    </location>
</feature>
<dbReference type="Pfam" id="PF14478">
    <property type="entry name" value="DUF4430"/>
    <property type="match status" value="1"/>
</dbReference>
<dbReference type="EMBL" id="QSEP01000008">
    <property type="protein sequence ID" value="RGZ85434.1"/>
    <property type="molecule type" value="Genomic_DNA"/>
</dbReference>
<reference evidence="3 4" key="1">
    <citation type="submission" date="2018-08" db="EMBL/GenBank/DDBJ databases">
        <title>A genome reference for cultivated species of the human gut microbiota.</title>
        <authorList>
            <person name="Zou Y."/>
            <person name="Xue W."/>
            <person name="Luo G."/>
        </authorList>
    </citation>
    <scope>NUCLEOTIDE SEQUENCE [LARGE SCALE GENOMIC DNA]</scope>
    <source>
        <strain evidence="3 4">AM48-23BH</strain>
    </source>
</reference>
<gene>
    <name evidence="3" type="ORF">DW972_03030</name>
</gene>
<dbReference type="InterPro" id="IPR027954">
    <property type="entry name" value="Transcobalamin-like_C"/>
</dbReference>
<dbReference type="Gene3D" id="2.170.130.30">
    <property type="match status" value="1"/>
</dbReference>